<feature type="domain" description="DAHP synthetase I/KDSA" evidence="2">
    <location>
        <begin position="87"/>
        <end position="318"/>
    </location>
</feature>
<dbReference type="Gene3D" id="3.20.20.70">
    <property type="entry name" value="Aldolase class I"/>
    <property type="match status" value="1"/>
</dbReference>
<feature type="domain" description="DAHP synthase ferredoxin-like" evidence="3">
    <location>
        <begin position="1"/>
        <end position="67"/>
    </location>
</feature>
<dbReference type="GO" id="GO:0016832">
    <property type="term" value="F:aldehyde-lyase activity"/>
    <property type="evidence" value="ECO:0007669"/>
    <property type="project" value="InterPro"/>
</dbReference>
<dbReference type="Proteomes" id="UP000182264">
    <property type="component" value="Chromosome"/>
</dbReference>
<dbReference type="GO" id="GO:0016740">
    <property type="term" value="F:transferase activity"/>
    <property type="evidence" value="ECO:0007669"/>
    <property type="project" value="UniProtKB-KW"/>
</dbReference>
<dbReference type="InterPro" id="IPR041071">
    <property type="entry name" value="DAHP_snth_FXD"/>
</dbReference>
<evidence type="ECO:0000259" key="3">
    <source>
        <dbReference type="Pfam" id="PF18152"/>
    </source>
</evidence>
<dbReference type="PANTHER" id="PTHR43018">
    <property type="entry name" value="PHOSPHO-2-DEHYDRO-3-DEOXYHEPTONATE ALDOLASE"/>
    <property type="match status" value="1"/>
</dbReference>
<dbReference type="PANTHER" id="PTHR43018:SF1">
    <property type="entry name" value="PROTEIN AROA(G)"/>
    <property type="match status" value="1"/>
</dbReference>
<protein>
    <submittedName>
        <fullName evidence="4">3-deoxy-7-phosphoheptulonate synthase</fullName>
    </submittedName>
</protein>
<dbReference type="KEGG" id="pace:A6070_11770"/>
<keyword evidence="1" id="KW-0808">Transferase</keyword>
<dbReference type="RefSeq" id="WP_072287989.1">
    <property type="nucleotide sequence ID" value="NZ_CP015455.1"/>
</dbReference>
<organism evidence="4 5">
    <name type="scientific">Syntrophotalea acetylenica</name>
    <name type="common">Pelobacter acetylenicus</name>
    <dbReference type="NCBI Taxonomy" id="29542"/>
    <lineage>
        <taxon>Bacteria</taxon>
        <taxon>Pseudomonadati</taxon>
        <taxon>Thermodesulfobacteriota</taxon>
        <taxon>Desulfuromonadia</taxon>
        <taxon>Desulfuromonadales</taxon>
        <taxon>Syntrophotaleaceae</taxon>
        <taxon>Syntrophotalea</taxon>
    </lineage>
</organism>
<dbReference type="Pfam" id="PF00793">
    <property type="entry name" value="DAHP_synth_1"/>
    <property type="match status" value="1"/>
</dbReference>
<dbReference type="InterPro" id="IPR052899">
    <property type="entry name" value="Class-I_DAHP_synthase"/>
</dbReference>
<dbReference type="EMBL" id="CP015518">
    <property type="protein sequence ID" value="APG26153.1"/>
    <property type="molecule type" value="Genomic_DNA"/>
</dbReference>
<evidence type="ECO:0000313" key="5">
    <source>
        <dbReference type="Proteomes" id="UP000182264"/>
    </source>
</evidence>
<dbReference type="STRING" id="29542.A6070_11770"/>
<gene>
    <name evidence="4" type="ORF">A7E75_03145</name>
</gene>
<dbReference type="OrthoDB" id="9802281at2"/>
<sequence>MLIVMHHSATEEQVRCVAQAVAALGLTAQPIPGGQRIAIGVLGNRGYVDDATIRDLPGVMEIIHVSKPYKLVSRDFHPAPTVVRVGSVNLGDGFPPVVMAGPCSIESQEQILEAARQVKEAGAHILRGGAFKPRTGPHTFQGLGAQGLEFLHVAAREVGLPAVTEVMRIEQLEMACRHVDMLQIGARNMQNFDLLKEIGRLRFPVLLKRGLSATVEEFLSAAEYIVAEGNDQVVLCERGIRTFETATRNTLDLSVIPLVQSLSHLPIIVDPSHATGRRFLVPVMARAALVAGANGLMVEVHPAPEKALCDGAQSLTGEGFCRLMHELRFLQECLAGMASSVAGPSA</sequence>
<accession>A0A1L3GJN7</accession>
<dbReference type="InterPro" id="IPR013785">
    <property type="entry name" value="Aldolase_TIM"/>
</dbReference>
<dbReference type="InterPro" id="IPR006268">
    <property type="entry name" value="DAHP_syn_2"/>
</dbReference>
<proteinExistence type="predicted"/>
<name>A0A1L3GJN7_SYNAC</name>
<evidence type="ECO:0000259" key="2">
    <source>
        <dbReference type="Pfam" id="PF00793"/>
    </source>
</evidence>
<dbReference type="InterPro" id="IPR006218">
    <property type="entry name" value="DAHP1/KDSA"/>
</dbReference>
<dbReference type="AlphaFoldDB" id="A0A1L3GJN7"/>
<reference evidence="4 5" key="1">
    <citation type="journal article" date="2017" name="Genome Announc.">
        <title>Complete Genome Sequences of Two Acetylene-Fermenting Pelobacter acetylenicus Strains.</title>
        <authorList>
            <person name="Sutton J.M."/>
            <person name="Baesman S.M."/>
            <person name="Fierst J.L."/>
            <person name="Poret-Peterson A.T."/>
            <person name="Oremland R.S."/>
            <person name="Dunlap D.S."/>
            <person name="Akob D.M."/>
        </authorList>
    </citation>
    <scope>NUCLEOTIDE SEQUENCE [LARGE SCALE GENOMIC DNA]</scope>
    <source>
        <strain evidence="4 5">DSM 3247</strain>
    </source>
</reference>
<dbReference type="Pfam" id="PF18152">
    <property type="entry name" value="DAHP_snth_FXD"/>
    <property type="match status" value="1"/>
</dbReference>
<dbReference type="NCBIfam" id="NF009239">
    <property type="entry name" value="PRK12595.1"/>
    <property type="match status" value="1"/>
</dbReference>
<dbReference type="SUPFAM" id="SSF51569">
    <property type="entry name" value="Aldolase"/>
    <property type="match status" value="1"/>
</dbReference>
<dbReference type="NCBIfam" id="NF006421">
    <property type="entry name" value="PRK08673.1"/>
    <property type="match status" value="1"/>
</dbReference>
<keyword evidence="5" id="KW-1185">Reference proteome</keyword>
<dbReference type="GO" id="GO:0009073">
    <property type="term" value="P:aromatic amino acid family biosynthetic process"/>
    <property type="evidence" value="ECO:0007669"/>
    <property type="project" value="InterPro"/>
</dbReference>
<dbReference type="NCBIfam" id="TIGR01361">
    <property type="entry name" value="DAHP_synth_Bsub"/>
    <property type="match status" value="1"/>
</dbReference>
<evidence type="ECO:0000313" key="4">
    <source>
        <dbReference type="EMBL" id="APG26153.1"/>
    </source>
</evidence>
<dbReference type="Gene3D" id="3.30.70.1140">
    <property type="entry name" value="Phospho-2-dehydro-3-deoxyheptonate aldolase, domain 1"/>
    <property type="match status" value="1"/>
</dbReference>
<evidence type="ECO:0000256" key="1">
    <source>
        <dbReference type="ARBA" id="ARBA00022679"/>
    </source>
</evidence>